<feature type="transmembrane region" description="Helical" evidence="1">
    <location>
        <begin position="20"/>
        <end position="42"/>
    </location>
</feature>
<organism evidence="2 3">
    <name type="scientific">Prosthecobacter fluviatilis</name>
    <dbReference type="NCBI Taxonomy" id="445931"/>
    <lineage>
        <taxon>Bacteria</taxon>
        <taxon>Pseudomonadati</taxon>
        <taxon>Verrucomicrobiota</taxon>
        <taxon>Verrucomicrobiia</taxon>
        <taxon>Verrucomicrobiales</taxon>
        <taxon>Verrucomicrobiaceae</taxon>
        <taxon>Prosthecobacter</taxon>
    </lineage>
</organism>
<comment type="caution">
    <text evidence="2">The sequence shown here is derived from an EMBL/GenBank/DDBJ whole genome shotgun (WGS) entry which is preliminary data.</text>
</comment>
<keyword evidence="1" id="KW-0472">Membrane</keyword>
<reference evidence="3" key="1">
    <citation type="journal article" date="2019" name="Int. J. Syst. Evol. Microbiol.">
        <title>The Global Catalogue of Microorganisms (GCM) 10K type strain sequencing project: providing services to taxonomists for standard genome sequencing and annotation.</title>
        <authorList>
            <consortium name="The Broad Institute Genomics Platform"/>
            <consortium name="The Broad Institute Genome Sequencing Center for Infectious Disease"/>
            <person name="Wu L."/>
            <person name="Ma J."/>
        </authorList>
    </citation>
    <scope>NUCLEOTIDE SEQUENCE [LARGE SCALE GENOMIC DNA]</scope>
    <source>
        <strain evidence="3">CGMCC 4.1469</strain>
    </source>
</reference>
<accession>A0ABW0KYV6</accession>
<keyword evidence="1" id="KW-1133">Transmembrane helix</keyword>
<evidence type="ECO:0000256" key="1">
    <source>
        <dbReference type="SAM" id="Phobius"/>
    </source>
</evidence>
<gene>
    <name evidence="2" type="ORF">ACFQDI_23180</name>
</gene>
<dbReference type="EMBL" id="JBHSMQ010000013">
    <property type="protein sequence ID" value="MFC5457791.1"/>
    <property type="molecule type" value="Genomic_DNA"/>
</dbReference>
<proteinExistence type="predicted"/>
<dbReference type="RefSeq" id="WP_377171483.1">
    <property type="nucleotide sequence ID" value="NZ_JBHSMQ010000013.1"/>
</dbReference>
<sequence length="71" mass="8003">MKSKKHPRTPKRTPKETNELVRIVLTHLPAVIRAIAILALAVGGTDQLRPLMQEFTAKRTLKLMSRWSSGI</sequence>
<evidence type="ECO:0000313" key="3">
    <source>
        <dbReference type="Proteomes" id="UP001596052"/>
    </source>
</evidence>
<keyword evidence="1" id="KW-0812">Transmembrane</keyword>
<dbReference type="Proteomes" id="UP001596052">
    <property type="component" value="Unassembled WGS sequence"/>
</dbReference>
<keyword evidence="3" id="KW-1185">Reference proteome</keyword>
<evidence type="ECO:0000313" key="2">
    <source>
        <dbReference type="EMBL" id="MFC5457791.1"/>
    </source>
</evidence>
<name>A0ABW0KYV6_9BACT</name>
<protein>
    <submittedName>
        <fullName evidence="2">Uncharacterized protein</fullName>
    </submittedName>
</protein>